<dbReference type="Proteomes" id="UP000267606">
    <property type="component" value="Unassembled WGS sequence"/>
</dbReference>
<organism evidence="4">
    <name type="scientific">Onchocerca flexuosa</name>
    <dbReference type="NCBI Taxonomy" id="387005"/>
    <lineage>
        <taxon>Eukaryota</taxon>
        <taxon>Metazoa</taxon>
        <taxon>Ecdysozoa</taxon>
        <taxon>Nematoda</taxon>
        <taxon>Chromadorea</taxon>
        <taxon>Rhabditida</taxon>
        <taxon>Spirurina</taxon>
        <taxon>Spiruromorpha</taxon>
        <taxon>Filarioidea</taxon>
        <taxon>Onchocercidae</taxon>
        <taxon>Onchocerca</taxon>
    </lineage>
</organism>
<name>A0A183HWG0_9BILA</name>
<sequence>MRRSGGAISKTNGGNHERETFSSPQVGIDLQSHQVKCRIGSASSPLNALLASEKSAEGNAVNRSGGNSAATAAATPA</sequence>
<evidence type="ECO:0000313" key="3">
    <source>
        <dbReference type="Proteomes" id="UP000267606"/>
    </source>
</evidence>
<reference evidence="4" key="1">
    <citation type="submission" date="2016-06" db="UniProtKB">
        <authorList>
            <consortium name="WormBaseParasite"/>
        </authorList>
    </citation>
    <scope>IDENTIFICATION</scope>
</reference>
<proteinExistence type="predicted"/>
<protein>
    <submittedName>
        <fullName evidence="4">Transposase</fullName>
    </submittedName>
</protein>
<keyword evidence="3" id="KW-1185">Reference proteome</keyword>
<dbReference type="AlphaFoldDB" id="A0A183HWG0"/>
<dbReference type="WBParaSite" id="OFLC_0001182201-mRNA-1">
    <property type="protein sequence ID" value="OFLC_0001182201-mRNA-1"/>
    <property type="gene ID" value="OFLC_0001182201"/>
</dbReference>
<feature type="region of interest" description="Disordered" evidence="1">
    <location>
        <begin position="55"/>
        <end position="77"/>
    </location>
</feature>
<evidence type="ECO:0000256" key="1">
    <source>
        <dbReference type="SAM" id="MobiDB-lite"/>
    </source>
</evidence>
<feature type="region of interest" description="Disordered" evidence="1">
    <location>
        <begin position="1"/>
        <end position="26"/>
    </location>
</feature>
<evidence type="ECO:0000313" key="2">
    <source>
        <dbReference type="EMBL" id="VDO79513.1"/>
    </source>
</evidence>
<accession>A0A183HWG0</accession>
<dbReference type="EMBL" id="UZAJ01017594">
    <property type="protein sequence ID" value="VDO79513.1"/>
    <property type="molecule type" value="Genomic_DNA"/>
</dbReference>
<evidence type="ECO:0000313" key="4">
    <source>
        <dbReference type="WBParaSite" id="OFLC_0001182201-mRNA-1"/>
    </source>
</evidence>
<dbReference type="STRING" id="387005.A0A183HWG0"/>
<reference evidence="2 3" key="2">
    <citation type="submission" date="2018-11" db="EMBL/GenBank/DDBJ databases">
        <authorList>
            <consortium name="Pathogen Informatics"/>
        </authorList>
    </citation>
    <scope>NUCLEOTIDE SEQUENCE [LARGE SCALE GENOMIC DNA]</scope>
</reference>
<gene>
    <name evidence="2" type="ORF">OFLC_LOCUS11822</name>
</gene>